<gene>
    <name evidence="1" type="ORF">LCGC14_1155210</name>
</gene>
<comment type="caution">
    <text evidence="1">The sequence shown here is derived from an EMBL/GenBank/DDBJ whole genome shotgun (WGS) entry which is preliminary data.</text>
</comment>
<name>A0A0F9LU99_9ZZZZ</name>
<accession>A0A0F9LU99</accession>
<dbReference type="AlphaFoldDB" id="A0A0F9LU99"/>
<protein>
    <submittedName>
        <fullName evidence="1">Uncharacterized protein</fullName>
    </submittedName>
</protein>
<sequence length="93" mass="10817">MARLTFATIRRPKPLKFWTPTKGYAHLTWLPNDEFEAMARKYGVDPAKGAFTVKGGGWWQKPKIITRATHLRRLIIHEAHHVEEPLGENFHED</sequence>
<evidence type="ECO:0000313" key="1">
    <source>
        <dbReference type="EMBL" id="KKM98709.1"/>
    </source>
</evidence>
<reference evidence="1" key="1">
    <citation type="journal article" date="2015" name="Nature">
        <title>Complex archaea that bridge the gap between prokaryotes and eukaryotes.</title>
        <authorList>
            <person name="Spang A."/>
            <person name="Saw J.H."/>
            <person name="Jorgensen S.L."/>
            <person name="Zaremba-Niedzwiedzka K."/>
            <person name="Martijn J."/>
            <person name="Lind A.E."/>
            <person name="van Eijk R."/>
            <person name="Schleper C."/>
            <person name="Guy L."/>
            <person name="Ettema T.J."/>
        </authorList>
    </citation>
    <scope>NUCLEOTIDE SEQUENCE</scope>
</reference>
<proteinExistence type="predicted"/>
<organism evidence="1">
    <name type="scientific">marine sediment metagenome</name>
    <dbReference type="NCBI Taxonomy" id="412755"/>
    <lineage>
        <taxon>unclassified sequences</taxon>
        <taxon>metagenomes</taxon>
        <taxon>ecological metagenomes</taxon>
    </lineage>
</organism>
<dbReference type="EMBL" id="LAZR01005588">
    <property type="protein sequence ID" value="KKM98709.1"/>
    <property type="molecule type" value="Genomic_DNA"/>
</dbReference>